<evidence type="ECO:0000313" key="3">
    <source>
        <dbReference type="EMBL" id="SFP25858.1"/>
    </source>
</evidence>
<feature type="transmembrane region" description="Helical" evidence="1">
    <location>
        <begin position="293"/>
        <end position="311"/>
    </location>
</feature>
<name>A0A1I5NVL9_9BACT</name>
<reference evidence="3 4" key="1">
    <citation type="submission" date="2016-10" db="EMBL/GenBank/DDBJ databases">
        <authorList>
            <person name="de Groot N.N."/>
        </authorList>
    </citation>
    <scope>NUCLEOTIDE SEQUENCE [LARGE SCALE GENOMIC DNA]</scope>
    <source>
        <strain evidence="3 4">EP1-55-1</strain>
    </source>
</reference>
<dbReference type="STRING" id="223786.SAMN05216234_11242"/>
<keyword evidence="1" id="KW-1133">Transmembrane helix</keyword>
<keyword evidence="1" id="KW-0812">Transmembrane</keyword>
<feature type="domain" description="GW" evidence="2">
    <location>
        <begin position="340"/>
        <end position="368"/>
    </location>
</feature>
<accession>A0A1I5NVL9</accession>
<protein>
    <recommendedName>
        <fullName evidence="2">GW domain-containing protein</fullName>
    </recommendedName>
</protein>
<gene>
    <name evidence="3" type="ORF">SAMN05216234_11242</name>
</gene>
<evidence type="ECO:0000256" key="1">
    <source>
        <dbReference type="SAM" id="Phobius"/>
    </source>
</evidence>
<dbReference type="InterPro" id="IPR025987">
    <property type="entry name" value="GW_dom"/>
</dbReference>
<keyword evidence="4" id="KW-1185">Reference proteome</keyword>
<dbReference type="Pfam" id="PF13457">
    <property type="entry name" value="GW"/>
    <property type="match status" value="1"/>
</dbReference>
<dbReference type="Proteomes" id="UP000199227">
    <property type="component" value="Unassembled WGS sequence"/>
</dbReference>
<feature type="transmembrane region" description="Helical" evidence="1">
    <location>
        <begin position="269"/>
        <end position="287"/>
    </location>
</feature>
<dbReference type="EMBL" id="FOXB01000012">
    <property type="protein sequence ID" value="SFP25858.1"/>
    <property type="molecule type" value="Genomic_DNA"/>
</dbReference>
<sequence>MLGISFATEPSVYSAYLDSEFSEENITTQNNEEINVSTSIKEPDEQLIYLNIENMPEKIYVGQVFTLTLKVTSLEKNQPYTIDLENEYNLTIMQEPNEIAPKAINYLTYVFKATSSQAKLPDFVVYYDNMPEKEYRLNGSYLKTVSLNPPKDFSGVLAKNMQLVNYQASTYTEDTNLLALQLNISYGNYDDFHLPNSNNQGIDTYSGDLNSTTLLYFAVYPLNVEKVEFTYFNLSKNRYEKFNIPIIVKRSSVSTQSNLDPQASEFTKFKIIATIVLITVWLILWLMHRGWMYPILIILAVAYLLTYLIPLKTICIKPGSTLYLLPTKQSTPVMNIYEEVEAKEMNRYGDYVKIQLQNNTIGWIKNESICTH</sequence>
<organism evidence="3 4">
    <name type="scientific">Hydrogenimonas thermophila</name>
    <dbReference type="NCBI Taxonomy" id="223786"/>
    <lineage>
        <taxon>Bacteria</taxon>
        <taxon>Pseudomonadati</taxon>
        <taxon>Campylobacterota</taxon>
        <taxon>Epsilonproteobacteria</taxon>
        <taxon>Campylobacterales</taxon>
        <taxon>Hydrogenimonadaceae</taxon>
        <taxon>Hydrogenimonas</taxon>
    </lineage>
</organism>
<proteinExistence type="predicted"/>
<keyword evidence="1" id="KW-0472">Membrane</keyword>
<evidence type="ECO:0000259" key="2">
    <source>
        <dbReference type="Pfam" id="PF13457"/>
    </source>
</evidence>
<dbReference type="AlphaFoldDB" id="A0A1I5NVL9"/>
<evidence type="ECO:0000313" key="4">
    <source>
        <dbReference type="Proteomes" id="UP000199227"/>
    </source>
</evidence>